<keyword evidence="2" id="KW-1185">Reference proteome</keyword>
<organism evidence="1 2">
    <name type="scientific">Sphaerodactylus townsendi</name>
    <dbReference type="NCBI Taxonomy" id="933632"/>
    <lineage>
        <taxon>Eukaryota</taxon>
        <taxon>Metazoa</taxon>
        <taxon>Chordata</taxon>
        <taxon>Craniata</taxon>
        <taxon>Vertebrata</taxon>
        <taxon>Euteleostomi</taxon>
        <taxon>Lepidosauria</taxon>
        <taxon>Squamata</taxon>
        <taxon>Bifurcata</taxon>
        <taxon>Gekkota</taxon>
        <taxon>Sphaerodactylidae</taxon>
        <taxon>Sphaerodactylus</taxon>
    </lineage>
</organism>
<proteinExistence type="predicted"/>
<evidence type="ECO:0000313" key="1">
    <source>
        <dbReference type="EMBL" id="KAH8002515.1"/>
    </source>
</evidence>
<dbReference type="Proteomes" id="UP000827872">
    <property type="component" value="Linkage Group LG08"/>
</dbReference>
<gene>
    <name evidence="1" type="ORF">K3G42_025463</name>
</gene>
<name>A0ACB8FAV7_9SAUR</name>
<protein>
    <submittedName>
        <fullName evidence="1">Uncharacterized protein</fullName>
    </submittedName>
</protein>
<evidence type="ECO:0000313" key="2">
    <source>
        <dbReference type="Proteomes" id="UP000827872"/>
    </source>
</evidence>
<reference evidence="1" key="1">
    <citation type="submission" date="2021-08" db="EMBL/GenBank/DDBJ databases">
        <title>The first chromosome-level gecko genome reveals the dynamic sex chromosomes of Neotropical dwarf geckos (Sphaerodactylidae: Sphaerodactylus).</title>
        <authorList>
            <person name="Pinto B.J."/>
            <person name="Keating S.E."/>
            <person name="Gamble T."/>
        </authorList>
    </citation>
    <scope>NUCLEOTIDE SEQUENCE</scope>
    <source>
        <strain evidence="1">TG3544</strain>
    </source>
</reference>
<sequence length="80" mass="8904">MQVAKSFIGIQGKQPLNVEVVCHASDSPMTAIRINILTFLLLFRRSRSFTHHQVVVDVLVASETPRFCIALECSTNESSD</sequence>
<accession>A0ACB8FAV7</accession>
<comment type="caution">
    <text evidence="1">The sequence shown here is derived from an EMBL/GenBank/DDBJ whole genome shotgun (WGS) entry which is preliminary data.</text>
</comment>
<dbReference type="EMBL" id="CM037621">
    <property type="protein sequence ID" value="KAH8002515.1"/>
    <property type="molecule type" value="Genomic_DNA"/>
</dbReference>